<sequence>MTNLDQKNEHEWIERVKAEGAVPLLEPDNCPNGWASPPGDKFMVRGPDYFSTRIKIPGGECLLKPLGFDWIRGSTKIWEILNHPNSRVRKALEEEFPEGDKPFVWAFNLQVPNKDNYSAVAYFLATEPIPEGSLMEQFLKGDDGFRNSRLKLIANIVQGPWIVRKAVGEQAICIIGRALTCKYCVSDNFIEVDVDIGSSMVASAIVHLAFGYITTLTVDLAFLIESQTESELPERILGAVRFSELNPASARPFETSTEETTGSLQSSLPTRLWKSIGQGFSNLLQGAPESGSVSGSSRANGIVDHEESGEDIKKCLYTIKFLFLFVMFTPKKEMNAGEDNPFAANQNLLISPSTSISEIF</sequence>
<organism evidence="2 3">
    <name type="scientific">Vitis vinifera</name>
    <name type="common">Grape</name>
    <dbReference type="NCBI Taxonomy" id="29760"/>
    <lineage>
        <taxon>Eukaryota</taxon>
        <taxon>Viridiplantae</taxon>
        <taxon>Streptophyta</taxon>
        <taxon>Embryophyta</taxon>
        <taxon>Tracheophyta</taxon>
        <taxon>Spermatophyta</taxon>
        <taxon>Magnoliopsida</taxon>
        <taxon>eudicotyledons</taxon>
        <taxon>Gunneridae</taxon>
        <taxon>Pentapetalae</taxon>
        <taxon>rosids</taxon>
        <taxon>Vitales</taxon>
        <taxon>Vitaceae</taxon>
        <taxon>Viteae</taxon>
        <taxon>Vitis</taxon>
    </lineage>
</organism>
<dbReference type="PaxDb" id="29760-VIT_05s0102g00770.t01"/>
<dbReference type="OrthoDB" id="9970435at2759"/>
<dbReference type="PANTHER" id="PTHR12136:SF101">
    <property type="entry name" value="ENHANCED DISEASE RESISTANCE-LIKE PROTEIN (DUF1336)"/>
    <property type="match status" value="1"/>
</dbReference>
<name>D7U1S8_VITVI</name>
<reference evidence="3" key="1">
    <citation type="journal article" date="2007" name="Nature">
        <title>The grapevine genome sequence suggests ancestral hexaploidization in major angiosperm phyla.</title>
        <authorList>
            <consortium name="The French-Italian Public Consortium for Grapevine Genome Characterization."/>
            <person name="Jaillon O."/>
            <person name="Aury J.-M."/>
            <person name="Noel B."/>
            <person name="Policriti A."/>
            <person name="Clepet C."/>
            <person name="Casagrande A."/>
            <person name="Choisne N."/>
            <person name="Aubourg S."/>
            <person name="Vitulo N."/>
            <person name="Jubin C."/>
            <person name="Vezzi A."/>
            <person name="Legeai F."/>
            <person name="Hugueney P."/>
            <person name="Dasilva C."/>
            <person name="Horner D."/>
            <person name="Mica E."/>
            <person name="Jublot D."/>
            <person name="Poulain J."/>
            <person name="Bruyere C."/>
            <person name="Billault A."/>
            <person name="Segurens B."/>
            <person name="Gouyvenoux M."/>
            <person name="Ugarte E."/>
            <person name="Cattonaro F."/>
            <person name="Anthouard V."/>
            <person name="Vico V."/>
            <person name="Del Fabbro C."/>
            <person name="Alaux M."/>
            <person name="Di Gaspero G."/>
            <person name="Dumas V."/>
            <person name="Felice N."/>
            <person name="Paillard S."/>
            <person name="Juman I."/>
            <person name="Moroldo M."/>
            <person name="Scalabrin S."/>
            <person name="Canaguier A."/>
            <person name="Le Clainche I."/>
            <person name="Malacrida G."/>
            <person name="Durand E."/>
            <person name="Pesole G."/>
            <person name="Laucou V."/>
            <person name="Chatelet P."/>
            <person name="Merdinoglu D."/>
            <person name="Delledonne M."/>
            <person name="Pezzotti M."/>
            <person name="Lecharny A."/>
            <person name="Scarpelli C."/>
            <person name="Artiguenave F."/>
            <person name="Pe M.E."/>
            <person name="Valle G."/>
            <person name="Morgante M."/>
            <person name="Caboche M."/>
            <person name="Adam-Blondon A.-F."/>
            <person name="Weissenbach J."/>
            <person name="Quetier F."/>
            <person name="Wincker P."/>
        </authorList>
    </citation>
    <scope>NUCLEOTIDE SEQUENCE [LARGE SCALE GENOMIC DNA]</scope>
    <source>
        <strain evidence="3">cv. Pinot noir / PN40024</strain>
    </source>
</reference>
<feature type="domain" description="Protein ENHANCED DISEASE RESISTANCE 2 C-terminal" evidence="1">
    <location>
        <begin position="34"/>
        <end position="245"/>
    </location>
</feature>
<dbReference type="AlphaFoldDB" id="D7U1S8"/>
<dbReference type="Pfam" id="PF07059">
    <property type="entry name" value="EDR2_C"/>
    <property type="match status" value="1"/>
</dbReference>
<proteinExistence type="predicted"/>
<dbReference type="EMBL" id="FN596500">
    <property type="protein sequence ID" value="CBI36694.3"/>
    <property type="molecule type" value="Genomic_DNA"/>
</dbReference>
<dbReference type="eggNOG" id="ENOG502QSXQ">
    <property type="taxonomic scope" value="Eukaryota"/>
</dbReference>
<accession>D7U1S8</accession>
<dbReference type="Proteomes" id="UP000009183">
    <property type="component" value="Chromosome 5"/>
</dbReference>
<protein>
    <recommendedName>
        <fullName evidence="1">Protein ENHANCED DISEASE RESISTANCE 2 C-terminal domain-containing protein</fullName>
    </recommendedName>
</protein>
<dbReference type="InterPro" id="IPR045096">
    <property type="entry name" value="EDR2-like"/>
</dbReference>
<dbReference type="InterPro" id="IPR009769">
    <property type="entry name" value="EDR2_C"/>
</dbReference>
<evidence type="ECO:0000313" key="3">
    <source>
        <dbReference type="Proteomes" id="UP000009183"/>
    </source>
</evidence>
<dbReference type="PANTHER" id="PTHR12136">
    <property type="entry name" value="ENHANCED DISEASE RESISTANCE-RELATED"/>
    <property type="match status" value="1"/>
</dbReference>
<dbReference type="InParanoid" id="D7U1S8"/>
<dbReference type="OMA" id="ADENTKW"/>
<dbReference type="HOGENOM" id="CLU_053956_2_0_1"/>
<dbReference type="FunCoup" id="D7U1S8">
    <property type="interactions" value="20"/>
</dbReference>
<gene>
    <name evidence="2" type="ordered locus">VIT_05s0102g00770</name>
</gene>
<evidence type="ECO:0000259" key="1">
    <source>
        <dbReference type="Pfam" id="PF07059"/>
    </source>
</evidence>
<keyword evidence="3" id="KW-1185">Reference proteome</keyword>
<evidence type="ECO:0000313" key="2">
    <source>
        <dbReference type="EMBL" id="CBI36694.3"/>
    </source>
</evidence>